<dbReference type="Proteomes" id="UP000199417">
    <property type="component" value="Unassembled WGS sequence"/>
</dbReference>
<gene>
    <name evidence="1" type="ORF">SAMN05444580_1068</name>
</gene>
<dbReference type="EMBL" id="FNAB01000006">
    <property type="protein sequence ID" value="SDD70375.1"/>
    <property type="molecule type" value="Genomic_DNA"/>
</dbReference>
<evidence type="ECO:0000313" key="2">
    <source>
        <dbReference type="Proteomes" id="UP000199417"/>
    </source>
</evidence>
<evidence type="ECO:0008006" key="3">
    <source>
        <dbReference type="Google" id="ProtNLM"/>
    </source>
</evidence>
<evidence type="ECO:0000313" key="1">
    <source>
        <dbReference type="EMBL" id="SDD70375.1"/>
    </source>
</evidence>
<name>A0A1G6WZF1_9NOCA</name>
<dbReference type="AlphaFoldDB" id="A0A1G6WZF1"/>
<sequence>MSFADRYTWPERLRAGTLRAMSDDENLWYYCVSDGSVRQGKDARGLDRMGPYPDRETAARALEIAAQRNKAADDSDDDWNK</sequence>
<reference evidence="1 2" key="1">
    <citation type="submission" date="2016-10" db="EMBL/GenBank/DDBJ databases">
        <authorList>
            <person name="de Groot N.N."/>
        </authorList>
    </citation>
    <scope>NUCLEOTIDE SEQUENCE [LARGE SCALE GENOMIC DNA]</scope>
    <source>
        <strain evidence="1 2">JCM 11308</strain>
    </source>
</reference>
<keyword evidence="2" id="KW-1185">Reference proteome</keyword>
<dbReference type="STRING" id="168276.SAMN05444580_1068"/>
<protein>
    <recommendedName>
        <fullName evidence="3">SPOR domain-containing protein</fullName>
    </recommendedName>
</protein>
<organism evidence="1 2">
    <name type="scientific">Rhodococcus tukisamuensis</name>
    <dbReference type="NCBI Taxonomy" id="168276"/>
    <lineage>
        <taxon>Bacteria</taxon>
        <taxon>Bacillati</taxon>
        <taxon>Actinomycetota</taxon>
        <taxon>Actinomycetes</taxon>
        <taxon>Mycobacteriales</taxon>
        <taxon>Nocardiaceae</taxon>
        <taxon>Rhodococcus</taxon>
    </lineage>
</organism>
<proteinExistence type="predicted"/>
<accession>A0A1G6WZF1</accession>